<dbReference type="Proteomes" id="UP000553766">
    <property type="component" value="Unassembled WGS sequence"/>
</dbReference>
<dbReference type="FunFam" id="3.20.20.20:FF:000006">
    <property type="entry name" value="Dihydropteroate synthase"/>
    <property type="match status" value="1"/>
</dbReference>
<evidence type="ECO:0000256" key="11">
    <source>
        <dbReference type="ARBA" id="ARBA00030193"/>
    </source>
</evidence>
<name>A0A840WME3_9RHOB</name>
<dbReference type="NCBIfam" id="TIGR01496">
    <property type="entry name" value="DHPS"/>
    <property type="match status" value="1"/>
</dbReference>
<dbReference type="InterPro" id="IPR000489">
    <property type="entry name" value="Pterin-binding_dom"/>
</dbReference>
<keyword evidence="9 12" id="KW-0460">Magnesium</keyword>
<dbReference type="Gene3D" id="3.20.20.20">
    <property type="entry name" value="Dihydropteroate synthase-like"/>
    <property type="match status" value="1"/>
</dbReference>
<evidence type="ECO:0000256" key="6">
    <source>
        <dbReference type="ARBA" id="ARBA00016919"/>
    </source>
</evidence>
<dbReference type="InterPro" id="IPR045031">
    <property type="entry name" value="DHP_synth-like"/>
</dbReference>
<dbReference type="PROSITE" id="PS50972">
    <property type="entry name" value="PTERIN_BINDING"/>
    <property type="match status" value="1"/>
</dbReference>
<evidence type="ECO:0000313" key="15">
    <source>
        <dbReference type="Proteomes" id="UP000553766"/>
    </source>
</evidence>
<protein>
    <recommendedName>
        <fullName evidence="6 12">Dihydropteroate synthase</fullName>
        <shortName evidence="12">DHPS</shortName>
        <ecNumber evidence="5 12">2.5.1.15</ecNumber>
    </recommendedName>
    <alternativeName>
        <fullName evidence="11 12">Dihydropteroate pyrophosphorylase</fullName>
    </alternativeName>
</protein>
<evidence type="ECO:0000256" key="7">
    <source>
        <dbReference type="ARBA" id="ARBA00022679"/>
    </source>
</evidence>
<evidence type="ECO:0000256" key="1">
    <source>
        <dbReference type="ARBA" id="ARBA00000012"/>
    </source>
</evidence>
<sequence>MIYYRPLAQTGPRRPGSAVPLAGGWAWFTHVEALSRGAPGRIVSVADVPADALARLTGDRAPMAGLSMARPHLMGILNVTPDSFSDGGRLSNVERVRERAGAMVAAGASLLDIGGESTRPGAALVPVAEEMSRVMPALEAVQGLPCAISVDTRKAEVARAALNAGAHLFNDVSALTFDPASMDVLRETGAPVCLMHALGDPATMQDAPRYDDVLLDVYDFLEARIAACEAAGISRSRIMVDPGIGFGKTLEHNLTLLRGLSLFHGLGCPILLGVSRKRFIGTIGGAAEADQRAPGSIAVGLEGIRQGAQVLRVHDLEDTAQALALWQAVAV</sequence>
<gene>
    <name evidence="14" type="ORF">FHS89_002255</name>
</gene>
<evidence type="ECO:0000256" key="2">
    <source>
        <dbReference type="ARBA" id="ARBA00001946"/>
    </source>
</evidence>
<evidence type="ECO:0000259" key="13">
    <source>
        <dbReference type="PROSITE" id="PS50972"/>
    </source>
</evidence>
<accession>A0A840WME3</accession>
<dbReference type="GO" id="GO:0004156">
    <property type="term" value="F:dihydropteroate synthase activity"/>
    <property type="evidence" value="ECO:0007669"/>
    <property type="project" value="UniProtKB-EC"/>
</dbReference>
<dbReference type="UniPathway" id="UPA00077">
    <property type="reaction ID" value="UER00156"/>
</dbReference>
<dbReference type="GO" id="GO:0005829">
    <property type="term" value="C:cytosol"/>
    <property type="evidence" value="ECO:0007669"/>
    <property type="project" value="TreeGrafter"/>
</dbReference>
<feature type="domain" description="Pterin-binding" evidence="13">
    <location>
        <begin position="71"/>
        <end position="324"/>
    </location>
</feature>
<evidence type="ECO:0000256" key="12">
    <source>
        <dbReference type="RuleBase" id="RU361205"/>
    </source>
</evidence>
<comment type="catalytic activity">
    <reaction evidence="1">
        <text>(7,8-dihydropterin-6-yl)methyl diphosphate + 4-aminobenzoate = 7,8-dihydropteroate + diphosphate</text>
        <dbReference type="Rhea" id="RHEA:19949"/>
        <dbReference type="ChEBI" id="CHEBI:17836"/>
        <dbReference type="ChEBI" id="CHEBI:17839"/>
        <dbReference type="ChEBI" id="CHEBI:33019"/>
        <dbReference type="ChEBI" id="CHEBI:72950"/>
        <dbReference type="EC" id="2.5.1.15"/>
    </reaction>
</comment>
<evidence type="ECO:0000256" key="3">
    <source>
        <dbReference type="ARBA" id="ARBA00004763"/>
    </source>
</evidence>
<keyword evidence="15" id="KW-1185">Reference proteome</keyword>
<dbReference type="GO" id="GO:0046656">
    <property type="term" value="P:folic acid biosynthetic process"/>
    <property type="evidence" value="ECO:0007669"/>
    <property type="project" value="UniProtKB-KW"/>
</dbReference>
<dbReference type="InterPro" id="IPR011005">
    <property type="entry name" value="Dihydropteroate_synth-like_sf"/>
</dbReference>
<dbReference type="AlphaFoldDB" id="A0A840WME3"/>
<evidence type="ECO:0000313" key="14">
    <source>
        <dbReference type="EMBL" id="MBB5516229.1"/>
    </source>
</evidence>
<comment type="cofactor">
    <cofactor evidence="2 12">
        <name>Mg(2+)</name>
        <dbReference type="ChEBI" id="CHEBI:18420"/>
    </cofactor>
</comment>
<dbReference type="Pfam" id="PF00809">
    <property type="entry name" value="Pterin_bind"/>
    <property type="match status" value="1"/>
</dbReference>
<evidence type="ECO:0000256" key="10">
    <source>
        <dbReference type="ARBA" id="ARBA00022909"/>
    </source>
</evidence>
<dbReference type="InterPro" id="IPR006390">
    <property type="entry name" value="DHP_synth_dom"/>
</dbReference>
<keyword evidence="7 12" id="KW-0808">Transferase</keyword>
<evidence type="ECO:0000256" key="8">
    <source>
        <dbReference type="ARBA" id="ARBA00022723"/>
    </source>
</evidence>
<dbReference type="PROSITE" id="PS00793">
    <property type="entry name" value="DHPS_2"/>
    <property type="match status" value="1"/>
</dbReference>
<dbReference type="EMBL" id="JACIJS010000006">
    <property type="protein sequence ID" value="MBB5516229.1"/>
    <property type="molecule type" value="Genomic_DNA"/>
</dbReference>
<dbReference type="CDD" id="cd00739">
    <property type="entry name" value="DHPS"/>
    <property type="match status" value="1"/>
</dbReference>
<comment type="function">
    <text evidence="12">Catalyzes the condensation of para-aminobenzoate (pABA) with 6-hydroxymethyl-7,8-dihydropterin diphosphate (DHPt-PP) to form 7,8-dihydropteroate (H2Pte), the immediate precursor of folate derivatives.</text>
</comment>
<evidence type="ECO:0000256" key="4">
    <source>
        <dbReference type="ARBA" id="ARBA00009503"/>
    </source>
</evidence>
<reference evidence="14 15" key="1">
    <citation type="submission" date="2020-08" db="EMBL/GenBank/DDBJ databases">
        <title>Genomic Encyclopedia of Type Strains, Phase IV (KMG-IV): sequencing the most valuable type-strain genomes for metagenomic binning, comparative biology and taxonomic classification.</title>
        <authorList>
            <person name="Goeker M."/>
        </authorList>
    </citation>
    <scope>NUCLEOTIDE SEQUENCE [LARGE SCALE GENOMIC DNA]</scope>
    <source>
        <strain evidence="14 15">DSM 103377</strain>
    </source>
</reference>
<dbReference type="PROSITE" id="PS00792">
    <property type="entry name" value="DHPS_1"/>
    <property type="match status" value="1"/>
</dbReference>
<comment type="pathway">
    <text evidence="3 12">Cofactor biosynthesis; tetrahydrofolate biosynthesis; 7,8-dihydrofolate from 2-amino-4-hydroxy-6-hydroxymethyl-7,8-dihydropteridine diphosphate and 4-aminobenzoate: step 1/2.</text>
</comment>
<dbReference type="SUPFAM" id="SSF51717">
    <property type="entry name" value="Dihydropteroate synthetase-like"/>
    <property type="match status" value="1"/>
</dbReference>
<evidence type="ECO:0000256" key="9">
    <source>
        <dbReference type="ARBA" id="ARBA00022842"/>
    </source>
</evidence>
<proteinExistence type="inferred from homology"/>
<dbReference type="GO" id="GO:0046654">
    <property type="term" value="P:tetrahydrofolate biosynthetic process"/>
    <property type="evidence" value="ECO:0007669"/>
    <property type="project" value="UniProtKB-UniPathway"/>
</dbReference>
<dbReference type="EC" id="2.5.1.15" evidence="5 12"/>
<keyword evidence="8 12" id="KW-0479">Metal-binding</keyword>
<evidence type="ECO:0000256" key="5">
    <source>
        <dbReference type="ARBA" id="ARBA00012458"/>
    </source>
</evidence>
<dbReference type="PANTHER" id="PTHR20941:SF1">
    <property type="entry name" value="FOLIC ACID SYNTHESIS PROTEIN FOL1"/>
    <property type="match status" value="1"/>
</dbReference>
<organism evidence="14 15">
    <name type="scientific">Rubricella aquisinus</name>
    <dbReference type="NCBI Taxonomy" id="2028108"/>
    <lineage>
        <taxon>Bacteria</taxon>
        <taxon>Pseudomonadati</taxon>
        <taxon>Pseudomonadota</taxon>
        <taxon>Alphaproteobacteria</taxon>
        <taxon>Rhodobacterales</taxon>
        <taxon>Paracoccaceae</taxon>
        <taxon>Rubricella</taxon>
    </lineage>
</organism>
<keyword evidence="10 12" id="KW-0289">Folate biosynthesis</keyword>
<dbReference type="PANTHER" id="PTHR20941">
    <property type="entry name" value="FOLATE SYNTHESIS PROTEINS"/>
    <property type="match status" value="1"/>
</dbReference>
<dbReference type="GO" id="GO:0046872">
    <property type="term" value="F:metal ion binding"/>
    <property type="evidence" value="ECO:0007669"/>
    <property type="project" value="UniProtKB-KW"/>
</dbReference>
<comment type="caution">
    <text evidence="14">The sequence shown here is derived from an EMBL/GenBank/DDBJ whole genome shotgun (WGS) entry which is preliminary data.</text>
</comment>
<comment type="similarity">
    <text evidence="4 12">Belongs to the DHPS family.</text>
</comment>
<dbReference type="RefSeq" id="WP_184011624.1">
    <property type="nucleotide sequence ID" value="NZ_JACIJS010000006.1"/>
</dbReference>